<dbReference type="PROSITE" id="PS00409">
    <property type="entry name" value="PROKAR_NTER_METHYL"/>
    <property type="match status" value="1"/>
</dbReference>
<evidence type="ECO:0000313" key="5">
    <source>
        <dbReference type="Proteomes" id="UP000319976"/>
    </source>
</evidence>
<name>A0A517T7J6_9PLAN</name>
<dbReference type="EMBL" id="CP036316">
    <property type="protein sequence ID" value="QDT64339.1"/>
    <property type="molecule type" value="Genomic_DNA"/>
</dbReference>
<dbReference type="NCBIfam" id="TIGR04294">
    <property type="entry name" value="pre_pil_HX9DG"/>
    <property type="match status" value="1"/>
</dbReference>
<organism evidence="4 5">
    <name type="scientific">Calycomorphotria hydatis</name>
    <dbReference type="NCBI Taxonomy" id="2528027"/>
    <lineage>
        <taxon>Bacteria</taxon>
        <taxon>Pseudomonadati</taxon>
        <taxon>Planctomycetota</taxon>
        <taxon>Planctomycetia</taxon>
        <taxon>Planctomycetales</taxon>
        <taxon>Planctomycetaceae</taxon>
        <taxon>Calycomorphotria</taxon>
    </lineage>
</organism>
<dbReference type="Pfam" id="PF07963">
    <property type="entry name" value="N_methyl"/>
    <property type="match status" value="1"/>
</dbReference>
<dbReference type="Pfam" id="PF07596">
    <property type="entry name" value="SBP_bac_10"/>
    <property type="match status" value="1"/>
</dbReference>
<dbReference type="InterPro" id="IPR011453">
    <property type="entry name" value="DUF1559"/>
</dbReference>
<dbReference type="PANTHER" id="PTHR30093:SF2">
    <property type="entry name" value="TYPE II SECRETION SYSTEM PROTEIN H"/>
    <property type="match status" value="1"/>
</dbReference>
<evidence type="ECO:0000259" key="3">
    <source>
        <dbReference type="Pfam" id="PF07596"/>
    </source>
</evidence>
<dbReference type="KEGG" id="chya:V22_15720"/>
<dbReference type="Proteomes" id="UP000319976">
    <property type="component" value="Chromosome"/>
</dbReference>
<keyword evidence="2" id="KW-0472">Membrane</keyword>
<dbReference type="PANTHER" id="PTHR30093">
    <property type="entry name" value="GENERAL SECRETION PATHWAY PROTEIN G"/>
    <property type="match status" value="1"/>
</dbReference>
<evidence type="ECO:0000256" key="1">
    <source>
        <dbReference type="SAM" id="MobiDB-lite"/>
    </source>
</evidence>
<dbReference type="InterPro" id="IPR012902">
    <property type="entry name" value="N_methyl_site"/>
</dbReference>
<gene>
    <name evidence="4" type="primary">xcpT_17</name>
    <name evidence="4" type="ORF">V22_15720</name>
</gene>
<keyword evidence="2" id="KW-0812">Transmembrane</keyword>
<dbReference type="SUPFAM" id="SSF54523">
    <property type="entry name" value="Pili subunits"/>
    <property type="match status" value="1"/>
</dbReference>
<dbReference type="AlphaFoldDB" id="A0A517T7J6"/>
<keyword evidence="2" id="KW-1133">Transmembrane helix</keyword>
<dbReference type="OrthoDB" id="249131at2"/>
<dbReference type="RefSeq" id="WP_145266992.1">
    <property type="nucleotide sequence ID" value="NZ_CP036316.1"/>
</dbReference>
<keyword evidence="5" id="KW-1185">Reference proteome</keyword>
<feature type="transmembrane region" description="Helical" evidence="2">
    <location>
        <begin position="12"/>
        <end position="36"/>
    </location>
</feature>
<dbReference type="InterPro" id="IPR027558">
    <property type="entry name" value="Pre_pil_HX9DG_C"/>
</dbReference>
<dbReference type="NCBIfam" id="TIGR02532">
    <property type="entry name" value="IV_pilin_GFxxxE"/>
    <property type="match status" value="1"/>
</dbReference>
<evidence type="ECO:0000256" key="2">
    <source>
        <dbReference type="SAM" id="Phobius"/>
    </source>
</evidence>
<protein>
    <submittedName>
        <fullName evidence="4">Type II secretion system protein G</fullName>
    </submittedName>
</protein>
<proteinExistence type="predicted"/>
<dbReference type="InterPro" id="IPR045584">
    <property type="entry name" value="Pilin-like"/>
</dbReference>
<feature type="region of interest" description="Disordered" evidence="1">
    <location>
        <begin position="84"/>
        <end position="103"/>
    </location>
</feature>
<reference evidence="4 5" key="1">
    <citation type="submission" date="2019-02" db="EMBL/GenBank/DDBJ databases">
        <title>Deep-cultivation of Planctomycetes and their phenomic and genomic characterization uncovers novel biology.</title>
        <authorList>
            <person name="Wiegand S."/>
            <person name="Jogler M."/>
            <person name="Boedeker C."/>
            <person name="Pinto D."/>
            <person name="Vollmers J."/>
            <person name="Rivas-Marin E."/>
            <person name="Kohn T."/>
            <person name="Peeters S.H."/>
            <person name="Heuer A."/>
            <person name="Rast P."/>
            <person name="Oberbeckmann S."/>
            <person name="Bunk B."/>
            <person name="Jeske O."/>
            <person name="Meyerdierks A."/>
            <person name="Storesund J.E."/>
            <person name="Kallscheuer N."/>
            <person name="Luecker S."/>
            <person name="Lage O.M."/>
            <person name="Pohl T."/>
            <person name="Merkel B.J."/>
            <person name="Hornburger P."/>
            <person name="Mueller R.-W."/>
            <person name="Bruemmer F."/>
            <person name="Labrenz M."/>
            <person name="Spormann A.M."/>
            <person name="Op den Camp H."/>
            <person name="Overmann J."/>
            <person name="Amann R."/>
            <person name="Jetten M.S.M."/>
            <person name="Mascher T."/>
            <person name="Medema M.H."/>
            <person name="Devos D.P."/>
            <person name="Kaster A.-K."/>
            <person name="Ovreas L."/>
            <person name="Rohde M."/>
            <person name="Galperin M.Y."/>
            <person name="Jogler C."/>
        </authorList>
    </citation>
    <scope>NUCLEOTIDE SEQUENCE [LARGE SCALE GENOMIC DNA]</scope>
    <source>
        <strain evidence="4 5">V22</strain>
    </source>
</reference>
<feature type="domain" description="DUF1559" evidence="3">
    <location>
        <begin position="37"/>
        <end position="337"/>
    </location>
</feature>
<sequence length="372" mass="40174">MRAHTSLIQKRGFTLIELLVVIAIIAILIALLLPAVQQAREAARRSQCKNNLKQIGLAMHNYHDVHGTFPPGCVYQANSSASNSAANETDPCKENAASPDPDADQPCWSWNAYILPFMEEATRYQKLDVGTKPSEMIIKAVGSDSTQMTSDDDPVMAAFQESIDSYRCPSNPGPLLNDRVIFSTGWTLATLSGTNRVQTILVNYVGSNSTNSIEPRVISNQCDLDTFDGMLSVNRPIKIRDVTDGTSSTIFVGERGYGFVRNGGDPSVANDFSHGGAGFLTGWTQNDSAKLMAFAGARRGINNFSAGDMFGYNSNHIGGAQFLFVDGSVHFLSENIEMIANGAWDAPPSDTSRNSVLEYLVARADGNVPAGF</sequence>
<dbReference type="Gene3D" id="3.30.700.10">
    <property type="entry name" value="Glycoprotein, Type 4 Pilin"/>
    <property type="match status" value="1"/>
</dbReference>
<evidence type="ECO:0000313" key="4">
    <source>
        <dbReference type="EMBL" id="QDT64339.1"/>
    </source>
</evidence>
<accession>A0A517T7J6</accession>